<reference evidence="1 2" key="1">
    <citation type="submission" date="2017-08" db="EMBL/GenBank/DDBJ databases">
        <authorList>
            <person name="de Groot N.N."/>
        </authorList>
    </citation>
    <scope>NUCLEOTIDE SEQUENCE [LARGE SCALE GENOMIC DNA]</scope>
    <source>
        <strain evidence="1 2">PfR 37</strain>
    </source>
</reference>
<dbReference type="EMBL" id="NVXX01000001">
    <property type="protein sequence ID" value="PKH27441.1"/>
    <property type="molecule type" value="Genomic_DNA"/>
</dbReference>
<accession>A0A2N1EG01</accession>
<dbReference type="AlphaFoldDB" id="A0A2N1EG01"/>
<organism evidence="1 2">
    <name type="scientific">Pseudomonas fluorescens</name>
    <dbReference type="NCBI Taxonomy" id="294"/>
    <lineage>
        <taxon>Bacteria</taxon>
        <taxon>Pseudomonadati</taxon>
        <taxon>Pseudomonadota</taxon>
        <taxon>Gammaproteobacteria</taxon>
        <taxon>Pseudomonadales</taxon>
        <taxon>Pseudomonadaceae</taxon>
        <taxon>Pseudomonas</taxon>
    </lineage>
</organism>
<gene>
    <name evidence="1" type="ORF">CIB54_00890</name>
</gene>
<sequence>MGPFVDTVNSDSIAVSQRPLVCIRPPGLSQQQQAMQSPRRSQLILKLMRLIMATKKCTFKSRSNKSKAATHDFDVALLPNIGDTIELEGDPAQEVVAKNFVIIGGDVVQIDFTFA</sequence>
<name>A0A2N1EG01_PSEFL</name>
<protein>
    <submittedName>
        <fullName evidence="1">Uncharacterized protein</fullName>
    </submittedName>
</protein>
<evidence type="ECO:0000313" key="2">
    <source>
        <dbReference type="Proteomes" id="UP000233564"/>
    </source>
</evidence>
<evidence type="ECO:0000313" key="1">
    <source>
        <dbReference type="EMBL" id="PKH27441.1"/>
    </source>
</evidence>
<dbReference type="Proteomes" id="UP000233564">
    <property type="component" value="Unassembled WGS sequence"/>
</dbReference>
<comment type="caution">
    <text evidence="1">The sequence shown here is derived from an EMBL/GenBank/DDBJ whole genome shotgun (WGS) entry which is preliminary data.</text>
</comment>
<proteinExistence type="predicted"/>